<evidence type="ECO:0000256" key="1">
    <source>
        <dbReference type="SAM" id="MobiDB-lite"/>
    </source>
</evidence>
<feature type="region of interest" description="Disordered" evidence="1">
    <location>
        <begin position="293"/>
        <end position="313"/>
    </location>
</feature>
<evidence type="ECO:0000313" key="2">
    <source>
        <dbReference type="EMBL" id="KAK0502603.1"/>
    </source>
</evidence>
<dbReference type="Proteomes" id="UP001175228">
    <property type="component" value="Unassembled WGS sequence"/>
</dbReference>
<feature type="compositionally biased region" description="Polar residues" evidence="1">
    <location>
        <begin position="1"/>
        <end position="14"/>
    </location>
</feature>
<dbReference type="EMBL" id="JAUEPU010000005">
    <property type="protein sequence ID" value="KAK0502603.1"/>
    <property type="molecule type" value="Genomic_DNA"/>
</dbReference>
<accession>A0AA39UTK5</accession>
<keyword evidence="3" id="KW-1185">Reference proteome</keyword>
<dbReference type="AlphaFoldDB" id="A0AA39UTK5"/>
<name>A0AA39UTK5_9AGAR</name>
<evidence type="ECO:0000313" key="3">
    <source>
        <dbReference type="Proteomes" id="UP001175228"/>
    </source>
</evidence>
<proteinExistence type="predicted"/>
<gene>
    <name evidence="2" type="ORF">EDD18DRAFT_1101000</name>
</gene>
<feature type="region of interest" description="Disordered" evidence="1">
    <location>
        <begin position="1"/>
        <end position="43"/>
    </location>
</feature>
<reference evidence="2" key="1">
    <citation type="submission" date="2023-06" db="EMBL/GenBank/DDBJ databases">
        <authorList>
            <consortium name="Lawrence Berkeley National Laboratory"/>
            <person name="Ahrendt S."/>
            <person name="Sahu N."/>
            <person name="Indic B."/>
            <person name="Wong-Bajracharya J."/>
            <person name="Merenyi Z."/>
            <person name="Ke H.-M."/>
            <person name="Monk M."/>
            <person name="Kocsube S."/>
            <person name="Drula E."/>
            <person name="Lipzen A."/>
            <person name="Balint B."/>
            <person name="Henrissat B."/>
            <person name="Andreopoulos B."/>
            <person name="Martin F.M."/>
            <person name="Harder C.B."/>
            <person name="Rigling D."/>
            <person name="Ford K.L."/>
            <person name="Foster G.D."/>
            <person name="Pangilinan J."/>
            <person name="Papanicolaou A."/>
            <person name="Barry K."/>
            <person name="LaButti K."/>
            <person name="Viragh M."/>
            <person name="Koriabine M."/>
            <person name="Yan M."/>
            <person name="Riley R."/>
            <person name="Champramary S."/>
            <person name="Plett K.L."/>
            <person name="Tsai I.J."/>
            <person name="Slot J."/>
            <person name="Sipos G."/>
            <person name="Plett J."/>
            <person name="Nagy L.G."/>
            <person name="Grigoriev I.V."/>
        </authorList>
    </citation>
    <scope>NUCLEOTIDE SEQUENCE</scope>
    <source>
        <strain evidence="2">HWK02</strain>
    </source>
</reference>
<feature type="region of interest" description="Disordered" evidence="1">
    <location>
        <begin position="121"/>
        <end position="145"/>
    </location>
</feature>
<comment type="caution">
    <text evidence="2">The sequence shown here is derived from an EMBL/GenBank/DDBJ whole genome shotgun (WGS) entry which is preliminary data.</text>
</comment>
<organism evidence="2 3">
    <name type="scientific">Armillaria luteobubalina</name>
    <dbReference type="NCBI Taxonomy" id="153913"/>
    <lineage>
        <taxon>Eukaryota</taxon>
        <taxon>Fungi</taxon>
        <taxon>Dikarya</taxon>
        <taxon>Basidiomycota</taxon>
        <taxon>Agaricomycotina</taxon>
        <taxon>Agaricomycetes</taxon>
        <taxon>Agaricomycetidae</taxon>
        <taxon>Agaricales</taxon>
        <taxon>Marasmiineae</taxon>
        <taxon>Physalacriaceae</taxon>
        <taxon>Armillaria</taxon>
    </lineage>
</organism>
<protein>
    <submittedName>
        <fullName evidence="2">Uncharacterized protein</fullName>
    </submittedName>
</protein>
<sequence length="654" mass="69343">MSSHSVPASQTVSTRTKHKRVQDPKQSKIVPVPTQTSRPGRAVLEGGQASLSYGKLTSDEIATVLQLHRQYMAFIICFPGVPPSNTQYTGPIGSDDDSAVVSDADDESILVHLFVDDITEENNRSSNTASSSEGDRNDSPSPSAVVPDALVASVLSCPQGGDQVLRSSACARVPTKKGNYVKTLLPVSRRKAAAVSTSPSTNVYLEDLGLPPPSIRKCKTGRLSTVVGCQPSSSLAIIAEVRKAMESTSFLSSVVKTVVVDKPIHNTTTEAQVLASPTPVVDRTGIDNVMSSSQAAGSIGAKGDKPSLPKSGSCSDMGLPAALSSAAGGLGHDDFFASLDALIGSIAVIDVAIMSPSPKKLNPPAWSLGPSLLLCSFLKPPLPPLTKPEDETLHVMQLELQEDPLVPLYALMPSIGEFRAVVSLGQDPNTFKHPPCISYNESLYPSLTLGHAPYCNLSTMAPGALTSDGKKALYASHTAVVMIVGVVAACHLFHPACEGSCGAMKSSSMTSVGPEFSTCAFITREDGLSNKNKVLSPAQRKDTASSSRSLTKLSSAGKDYWHCLGFADDVPIFDGRVSKKHHFLFRPQDFDNLSSMPRYAPSRDLDYFTLVAVGYTPAMWCVKKRPHLNMNVQFIVVLGQAPSSAELTNAGYVP</sequence>